<evidence type="ECO:0000313" key="1">
    <source>
        <dbReference type="EMBL" id="AFU70103.1"/>
    </source>
</evidence>
<dbReference type="EMBL" id="CP003879">
    <property type="protein sequence ID" value="AFU70103.1"/>
    <property type="molecule type" value="Genomic_DNA"/>
</dbReference>
<reference evidence="1" key="1">
    <citation type="submission" date="2006-03" db="EMBL/GenBank/DDBJ databases">
        <authorList>
            <person name="Bowman J."/>
            <person name="Ferriera S."/>
            <person name="Johnson J."/>
            <person name="Kravitz S."/>
            <person name="Halpern A."/>
            <person name="Remington K."/>
            <person name="Beeson K."/>
            <person name="Tran B."/>
            <person name="Rogers Y.-H."/>
            <person name="Friedman R."/>
            <person name="Venter J.C."/>
        </authorList>
    </citation>
    <scope>NUCLEOTIDE SEQUENCE [LARGE SCALE GENOMIC DNA]</scope>
    <source>
        <strain evidence="1">ATCC 700755</strain>
    </source>
</reference>
<proteinExistence type="predicted"/>
<evidence type="ECO:0000313" key="2">
    <source>
        <dbReference type="Proteomes" id="UP000008514"/>
    </source>
</evidence>
<name>K4IJW8_PSYTT</name>
<dbReference type="AlphaFoldDB" id="K4IJW8"/>
<dbReference type="PROSITE" id="PS51257">
    <property type="entry name" value="PROKAR_LIPOPROTEIN"/>
    <property type="match status" value="1"/>
</dbReference>
<dbReference type="eggNOG" id="ENOG5032U3Z">
    <property type="taxonomic scope" value="Bacteria"/>
</dbReference>
<evidence type="ECO:0008006" key="3">
    <source>
        <dbReference type="Google" id="ProtNLM"/>
    </source>
</evidence>
<reference evidence="1" key="2">
    <citation type="submission" date="2012-09" db="EMBL/GenBank/DDBJ databases">
        <title>The complete sequence of Psychroflexus torquis an extreme psychrophile from sea-ice that is stimulated by light.</title>
        <authorList>
            <person name="Feng S."/>
            <person name="Powell S.M."/>
            <person name="Bowman J.P."/>
        </authorList>
    </citation>
    <scope>NUCLEOTIDE SEQUENCE [LARGE SCALE GENOMIC DNA]</scope>
    <source>
        <strain evidence="1">ATCC 700755</strain>
    </source>
</reference>
<protein>
    <recommendedName>
        <fullName evidence="3">Lipoprotein</fullName>
    </recommendedName>
</protein>
<keyword evidence="2" id="KW-1185">Reference proteome</keyword>
<sequence length="498" mass="56951">MKDISFTLKFVFLTLICGLMLSCENDKPGSEARLDVSFIRFSFQTDSNNEPLQFPNFGNNQEERSGFTLSKRDTIKLPLVLTTPNSITNIEVVFKTEYNNVDESNFSIFTTSGKLQFDQNQLSDTIYIVPNKRLQNLSNASIDFQINSISDSSINIGYPNTLNPLDRFSLSLVNFEPVTYQFDTSSVEIEGVQDENYFIDIEFDQIVNSENVNNLNWLDSDFVQNSCSDEVTFNFDFNLEIQTLETPSKKLRYSIEILENFENIPSSLNIRLQDIEDINFTRQGQNLIQFFKSGEVPIRSGDPAASFYNVSNRFYRTFGKAWAFDETDNECQWQNFQSFTRPVEVESGSEFDNGTGFHKYKIGFRNIIRNPNGDIIGTNPFNLRRFYDGASVLSPAFSQMESLEFFPENEFGGSVKLSIQNLEFLVNGETINIPVCGNGTYTYDSENDRWEIFLTFITDETQISGNPSVEKFLYIYNENVGEDPEPLNGFECGTQVIL</sequence>
<dbReference type="KEGG" id="ptq:P700755_003479"/>
<accession>K4IJW8</accession>
<dbReference type="RefSeq" id="WP_015025650.1">
    <property type="nucleotide sequence ID" value="NC_018721.1"/>
</dbReference>
<dbReference type="HOGENOM" id="CLU_554156_0_0_10"/>
<organism evidence="1 2">
    <name type="scientific">Psychroflexus torquis (strain ATCC 700755 / CIP 106069 / ACAM 623)</name>
    <dbReference type="NCBI Taxonomy" id="313595"/>
    <lineage>
        <taxon>Bacteria</taxon>
        <taxon>Pseudomonadati</taxon>
        <taxon>Bacteroidota</taxon>
        <taxon>Flavobacteriia</taxon>
        <taxon>Flavobacteriales</taxon>
        <taxon>Flavobacteriaceae</taxon>
        <taxon>Psychroflexus</taxon>
    </lineage>
</organism>
<dbReference type="Proteomes" id="UP000008514">
    <property type="component" value="Chromosome"/>
</dbReference>
<dbReference type="STRING" id="313595.P700755_003479"/>
<gene>
    <name evidence="1" type="ordered locus">P700755_003479</name>
</gene>